<evidence type="ECO:0000313" key="2">
    <source>
        <dbReference type="EMBL" id="SPL72270.1"/>
    </source>
</evidence>
<dbReference type="InParanoid" id="A0A2U3N3J5"/>
<evidence type="ECO:0000256" key="1">
    <source>
        <dbReference type="SAM" id="Phobius"/>
    </source>
</evidence>
<organism evidence="2 3">
    <name type="scientific">Acinetobacter stercoris</name>
    <dbReference type="NCBI Taxonomy" id="2126983"/>
    <lineage>
        <taxon>Bacteria</taxon>
        <taxon>Pseudomonadati</taxon>
        <taxon>Pseudomonadota</taxon>
        <taxon>Gammaproteobacteria</taxon>
        <taxon>Moraxellales</taxon>
        <taxon>Moraxellaceae</taxon>
        <taxon>Acinetobacter</taxon>
    </lineage>
</organism>
<accession>A0A2U3N3J5</accession>
<dbReference type="Proteomes" id="UP000245974">
    <property type="component" value="Unassembled WGS sequence"/>
</dbReference>
<feature type="transmembrane region" description="Helical" evidence="1">
    <location>
        <begin position="108"/>
        <end position="127"/>
    </location>
</feature>
<dbReference type="EMBL" id="OOGT01000248">
    <property type="protein sequence ID" value="SPL72270.1"/>
    <property type="molecule type" value="Genomic_DNA"/>
</dbReference>
<keyword evidence="3" id="KW-1185">Reference proteome</keyword>
<reference evidence="3" key="1">
    <citation type="submission" date="2018-03" db="EMBL/GenBank/DDBJ databases">
        <authorList>
            <person name="Blom J."/>
        </authorList>
    </citation>
    <scope>NUCLEOTIDE SEQUENCE [LARGE SCALE GENOMIC DNA]</scope>
    <source>
        <strain evidence="3">KPC-SM-21</strain>
    </source>
</reference>
<proteinExistence type="predicted"/>
<sequence length="152" mass="17466">MQQFQMILFKILLFLLLSYCLLNGAYTAIIGGSPFYFFSSLLLIFQILLSAKNAAFYKQITIFSAMLLCGLLYYQYNLDMLNASNFQVFASFLCIHFIYSQQIPPKNLILLKIILIMCLILLTITQYNELIALKAYFSSLNNGESWQEFGAL</sequence>
<feature type="transmembrane region" description="Helical" evidence="1">
    <location>
        <begin position="37"/>
        <end position="55"/>
    </location>
</feature>
<keyword evidence="1" id="KW-0812">Transmembrane</keyword>
<keyword evidence="1" id="KW-1133">Transmembrane helix</keyword>
<evidence type="ECO:0000313" key="3">
    <source>
        <dbReference type="Proteomes" id="UP000245974"/>
    </source>
</evidence>
<name>A0A2U3N3J5_9GAMM</name>
<gene>
    <name evidence="2" type="ORF">KPC_3448</name>
</gene>
<keyword evidence="1" id="KW-0472">Membrane</keyword>
<dbReference type="AlphaFoldDB" id="A0A2U3N3J5"/>
<protein>
    <submittedName>
        <fullName evidence="2">Uncharacterized protein</fullName>
    </submittedName>
</protein>